<dbReference type="EMBL" id="KB741207">
    <property type="protein sequence ID" value="ENN72934.1"/>
    <property type="molecule type" value="Genomic_DNA"/>
</dbReference>
<sequence>MTATITKARILLQAYYPMLRSKLFLRTTVRVYKQLIRPVLTYGCPAWSTASDSQKRKLAVYQNRILRIVAKAPYFVRNTTLRRDLQIDLLDHIHGLTSKFLDRARKSKNPTVRVSCIKTFNCDRRPLPAGTV</sequence>
<dbReference type="Proteomes" id="UP000030742">
    <property type="component" value="Unassembled WGS sequence"/>
</dbReference>
<proteinExistence type="predicted"/>
<name>N6SYT3_DENPD</name>
<dbReference type="EMBL" id="KB632023">
    <property type="protein sequence ID" value="ERL88089.1"/>
    <property type="molecule type" value="Genomic_DNA"/>
</dbReference>
<reference evidence="1 3" key="1">
    <citation type="journal article" date="2013" name="Genome Biol.">
        <title>Draft genome of the mountain pine beetle, Dendroctonus ponderosae Hopkins, a major forest pest.</title>
        <authorList>
            <person name="Keeling C.I."/>
            <person name="Yuen M.M."/>
            <person name="Liao N.Y."/>
            <person name="Docking T.R."/>
            <person name="Chan S.K."/>
            <person name="Taylor G.A."/>
            <person name="Palmquist D.L."/>
            <person name="Jackman S.D."/>
            <person name="Nguyen A."/>
            <person name="Li M."/>
            <person name="Henderson H."/>
            <person name="Janes J.K."/>
            <person name="Zhao Y."/>
            <person name="Pandoh P."/>
            <person name="Moore R."/>
            <person name="Sperling F.A."/>
            <person name="Huber D.P."/>
            <person name="Birol I."/>
            <person name="Jones S.J."/>
            <person name="Bohlmann J."/>
        </authorList>
    </citation>
    <scope>NUCLEOTIDE SEQUENCE</scope>
</reference>
<gene>
    <name evidence="2" type="ORF">D910_05478</name>
    <name evidence="1" type="ORF">YQE_10501</name>
</gene>
<accession>N6SYT3</accession>
<evidence type="ECO:0000313" key="1">
    <source>
        <dbReference type="EMBL" id="ENN72934.1"/>
    </source>
</evidence>
<dbReference type="HOGENOM" id="CLU_1919190_0_0_1"/>
<dbReference type="AlphaFoldDB" id="N6SYT3"/>
<protein>
    <submittedName>
        <fullName evidence="1">Uncharacterized protein</fullName>
    </submittedName>
</protein>
<feature type="non-terminal residue" evidence="1">
    <location>
        <position position="1"/>
    </location>
</feature>
<organism evidence="1">
    <name type="scientific">Dendroctonus ponderosae</name>
    <name type="common">Mountain pine beetle</name>
    <dbReference type="NCBI Taxonomy" id="77166"/>
    <lineage>
        <taxon>Eukaryota</taxon>
        <taxon>Metazoa</taxon>
        <taxon>Ecdysozoa</taxon>
        <taxon>Arthropoda</taxon>
        <taxon>Hexapoda</taxon>
        <taxon>Insecta</taxon>
        <taxon>Pterygota</taxon>
        <taxon>Neoptera</taxon>
        <taxon>Endopterygota</taxon>
        <taxon>Coleoptera</taxon>
        <taxon>Polyphaga</taxon>
        <taxon>Cucujiformia</taxon>
        <taxon>Curculionidae</taxon>
        <taxon>Scolytinae</taxon>
        <taxon>Dendroctonus</taxon>
    </lineage>
</organism>
<evidence type="ECO:0000313" key="2">
    <source>
        <dbReference type="EMBL" id="ERL88089.1"/>
    </source>
</evidence>
<evidence type="ECO:0000313" key="3">
    <source>
        <dbReference type="Proteomes" id="UP000030742"/>
    </source>
</evidence>